<dbReference type="AlphaFoldDB" id="A0A094PSB9"/>
<accession>A0A094PSB9</accession>
<evidence type="ECO:0000313" key="1">
    <source>
        <dbReference type="EMBL" id="KGA12574.1"/>
    </source>
</evidence>
<organism evidence="1">
    <name type="scientific">freshwater metagenome</name>
    <dbReference type="NCBI Taxonomy" id="449393"/>
    <lineage>
        <taxon>unclassified sequences</taxon>
        <taxon>metagenomes</taxon>
        <taxon>ecological metagenomes</taxon>
    </lineage>
</organism>
<name>A0A094PSB9_9ZZZZ</name>
<proteinExistence type="predicted"/>
<dbReference type="EMBL" id="JNSK01000196">
    <property type="protein sequence ID" value="KGA12574.1"/>
    <property type="molecule type" value="Genomic_DNA"/>
</dbReference>
<sequence length="191" mass="21696">MSYFNIELYEPVENRIQSFWKKFPDGRIITDLQRTERIDGRIEWICRTEAFTNRDDARPQATGFATEIEGSSVINRSNASENCETSSIGRCLANLGFAAKGKRPSREEMEKVARANQNNRNKAPKRNLAEGDLERLLEGLSACNSLADLNAWSNKAATFAIPDEKRLELFSAKLRLPKWLNQARYLAASDH</sequence>
<gene>
    <name evidence="1" type="ORF">GM50_23885</name>
</gene>
<comment type="caution">
    <text evidence="1">The sequence shown here is derived from an EMBL/GenBank/DDBJ whole genome shotgun (WGS) entry which is preliminary data.</text>
</comment>
<reference evidence="1" key="1">
    <citation type="submission" date="2014-05" db="EMBL/GenBank/DDBJ databases">
        <title>Key roles for freshwater Actinobacteria revealed by deep metagenomic sequencing.</title>
        <authorList>
            <person name="Ghai R."/>
            <person name="Mizuno C.M."/>
            <person name="Picazo A."/>
            <person name="Camacho A."/>
            <person name="Rodriguez-Valera F."/>
        </authorList>
    </citation>
    <scope>NUCLEOTIDE SEQUENCE</scope>
</reference>
<protein>
    <submittedName>
        <fullName evidence="1">Uncharacterized protein</fullName>
    </submittedName>
</protein>